<sequence>MSPKVSKEHQQQRRTKILEAAKQVFIENGYERTTMKHVMDASNVSRGGLYQYFANKEEVFESLLYESLLRVSEETSKLLNQNVDSYWELLLLRMFGESRVPNDRMDPLAPITLEFFITGRNDERRKKYGKERYFYGIKIFSDVIKEGQKNKEFSKKYDSEILARMIVSFIDGLALDYAILSAEEIMIKEQSILFVQFLKFALEVE</sequence>
<organism evidence="6 7">
    <name type="scientific">Gottfriedia luciferensis</name>
    <dbReference type="NCBI Taxonomy" id="178774"/>
    <lineage>
        <taxon>Bacteria</taxon>
        <taxon>Bacillati</taxon>
        <taxon>Bacillota</taxon>
        <taxon>Bacilli</taxon>
        <taxon>Bacillales</taxon>
        <taxon>Bacillaceae</taxon>
        <taxon>Gottfriedia</taxon>
    </lineage>
</organism>
<dbReference type="PROSITE" id="PS50977">
    <property type="entry name" value="HTH_TETR_2"/>
    <property type="match status" value="1"/>
</dbReference>
<accession>A0ABX2ZVG6</accession>
<dbReference type="Gene3D" id="1.10.10.60">
    <property type="entry name" value="Homeodomain-like"/>
    <property type="match status" value="1"/>
</dbReference>
<dbReference type="PANTHER" id="PTHR47506">
    <property type="entry name" value="TRANSCRIPTIONAL REGULATORY PROTEIN"/>
    <property type="match status" value="1"/>
</dbReference>
<evidence type="ECO:0000256" key="2">
    <source>
        <dbReference type="ARBA" id="ARBA00023125"/>
    </source>
</evidence>
<evidence type="ECO:0000259" key="5">
    <source>
        <dbReference type="PROSITE" id="PS50977"/>
    </source>
</evidence>
<gene>
    <name evidence="6" type="ORF">BED47_02570</name>
</gene>
<dbReference type="PANTHER" id="PTHR47506:SF6">
    <property type="entry name" value="HTH-TYPE TRANSCRIPTIONAL REPRESSOR NEMR"/>
    <property type="match status" value="1"/>
</dbReference>
<feature type="domain" description="HTH tetR-type" evidence="5">
    <location>
        <begin position="11"/>
        <end position="71"/>
    </location>
</feature>
<name>A0ABX2ZVG6_9BACI</name>
<evidence type="ECO:0000256" key="3">
    <source>
        <dbReference type="ARBA" id="ARBA00023163"/>
    </source>
</evidence>
<comment type="caution">
    <text evidence="6">The sequence shown here is derived from an EMBL/GenBank/DDBJ whole genome shotgun (WGS) entry which is preliminary data.</text>
</comment>
<evidence type="ECO:0000256" key="4">
    <source>
        <dbReference type="PROSITE-ProRule" id="PRU00335"/>
    </source>
</evidence>
<dbReference type="RefSeq" id="WP_069032272.1">
    <property type="nucleotide sequence ID" value="NZ_MDKC01000002.1"/>
</dbReference>
<keyword evidence="3" id="KW-0804">Transcription</keyword>
<dbReference type="Pfam" id="PF00440">
    <property type="entry name" value="TetR_N"/>
    <property type="match status" value="1"/>
</dbReference>
<reference evidence="6 7" key="1">
    <citation type="submission" date="2016-07" db="EMBL/GenBank/DDBJ databases">
        <authorList>
            <person name="Townsley L."/>
            <person name="Shank E.A."/>
        </authorList>
    </citation>
    <scope>NUCLEOTIDE SEQUENCE [LARGE SCALE GENOMIC DNA]</scope>
    <source>
        <strain evidence="6 7">CH01</strain>
    </source>
</reference>
<keyword evidence="1" id="KW-0805">Transcription regulation</keyword>
<dbReference type="Pfam" id="PF17922">
    <property type="entry name" value="TetR_C_17"/>
    <property type="match status" value="1"/>
</dbReference>
<dbReference type="Proteomes" id="UP000094580">
    <property type="component" value="Unassembled WGS sequence"/>
</dbReference>
<dbReference type="InterPro" id="IPR036271">
    <property type="entry name" value="Tet_transcr_reg_TetR-rel_C_sf"/>
</dbReference>
<keyword evidence="7" id="KW-1185">Reference proteome</keyword>
<evidence type="ECO:0000313" key="7">
    <source>
        <dbReference type="Proteomes" id="UP000094580"/>
    </source>
</evidence>
<dbReference type="InterPro" id="IPR023772">
    <property type="entry name" value="DNA-bd_HTH_TetR-type_CS"/>
</dbReference>
<dbReference type="PRINTS" id="PR00455">
    <property type="entry name" value="HTHTETR"/>
</dbReference>
<evidence type="ECO:0000256" key="1">
    <source>
        <dbReference type="ARBA" id="ARBA00023015"/>
    </source>
</evidence>
<dbReference type="InterPro" id="IPR001647">
    <property type="entry name" value="HTH_TetR"/>
</dbReference>
<proteinExistence type="predicted"/>
<dbReference type="Gene3D" id="1.10.357.10">
    <property type="entry name" value="Tetracycline Repressor, domain 2"/>
    <property type="match status" value="1"/>
</dbReference>
<protein>
    <submittedName>
        <fullName evidence="6">TetR family transcriptional regulator</fullName>
    </submittedName>
</protein>
<keyword evidence="2 4" id="KW-0238">DNA-binding</keyword>
<dbReference type="SUPFAM" id="SSF46689">
    <property type="entry name" value="Homeodomain-like"/>
    <property type="match status" value="1"/>
</dbReference>
<dbReference type="EMBL" id="MDKC01000002">
    <property type="protein sequence ID" value="ODG93191.1"/>
    <property type="molecule type" value="Genomic_DNA"/>
</dbReference>
<dbReference type="PROSITE" id="PS01081">
    <property type="entry name" value="HTH_TETR_1"/>
    <property type="match status" value="1"/>
</dbReference>
<feature type="DNA-binding region" description="H-T-H motif" evidence="4">
    <location>
        <begin position="34"/>
        <end position="53"/>
    </location>
</feature>
<dbReference type="SUPFAM" id="SSF48498">
    <property type="entry name" value="Tetracyclin repressor-like, C-terminal domain"/>
    <property type="match status" value="1"/>
</dbReference>
<dbReference type="InterPro" id="IPR009057">
    <property type="entry name" value="Homeodomain-like_sf"/>
</dbReference>
<evidence type="ECO:0000313" key="6">
    <source>
        <dbReference type="EMBL" id="ODG93191.1"/>
    </source>
</evidence>
<dbReference type="InterPro" id="IPR041612">
    <property type="entry name" value="YfiR_C"/>
</dbReference>